<accession>A0ABQ2Y0L7</accession>
<keyword evidence="2" id="KW-1185">Reference proteome</keyword>
<evidence type="ECO:0000313" key="2">
    <source>
        <dbReference type="Proteomes" id="UP000653343"/>
    </source>
</evidence>
<comment type="caution">
    <text evidence="1">The sequence shown here is derived from an EMBL/GenBank/DDBJ whole genome shotgun (WGS) entry which is preliminary data.</text>
</comment>
<proteinExistence type="predicted"/>
<reference evidence="2" key="1">
    <citation type="journal article" date="2019" name="Int. J. Syst. Evol. Microbiol.">
        <title>The Global Catalogue of Microorganisms (GCM) 10K type strain sequencing project: providing services to taxonomists for standard genome sequencing and annotation.</title>
        <authorList>
            <consortium name="The Broad Institute Genomics Platform"/>
            <consortium name="The Broad Institute Genome Sequencing Center for Infectious Disease"/>
            <person name="Wu L."/>
            <person name="Ma J."/>
        </authorList>
    </citation>
    <scope>NUCLEOTIDE SEQUENCE [LARGE SCALE GENOMIC DNA]</scope>
    <source>
        <strain evidence="2">KCTC 23917</strain>
    </source>
</reference>
<name>A0ABQ2Y0L7_9BURK</name>
<dbReference type="EMBL" id="BMYU01000007">
    <property type="protein sequence ID" value="GGX47451.1"/>
    <property type="molecule type" value="Genomic_DNA"/>
</dbReference>
<evidence type="ECO:0000313" key="1">
    <source>
        <dbReference type="EMBL" id="GGX47451.1"/>
    </source>
</evidence>
<organism evidence="1 2">
    <name type="scientific">Undibacterium squillarum</name>
    <dbReference type="NCBI Taxonomy" id="1131567"/>
    <lineage>
        <taxon>Bacteria</taxon>
        <taxon>Pseudomonadati</taxon>
        <taxon>Pseudomonadota</taxon>
        <taxon>Betaproteobacteria</taxon>
        <taxon>Burkholderiales</taxon>
        <taxon>Oxalobacteraceae</taxon>
        <taxon>Undibacterium</taxon>
    </lineage>
</organism>
<dbReference type="RefSeq" id="WP_189357779.1">
    <property type="nucleotide sequence ID" value="NZ_BMYU01000007.1"/>
</dbReference>
<dbReference type="Proteomes" id="UP000653343">
    <property type="component" value="Unassembled WGS sequence"/>
</dbReference>
<sequence length="237" mass="26734">MRQPPWMQALHQQIADAGPALIIASSTTRLWQWLRAVKPPVIVIGSQLWEQKEQGVLAPLILRPASFIRSLREKDSLPGPVIVLQDQLNGSGPSFIPWQDGSRELMLSAIDFLLFQRFRPPVFRICAAHPGRLTLQAIDMTLPAFQPDRFPVYADTVYPAFMDEISIPLPDWEAEHTFACKNPEQLQILLADEMRLLECVLRESLLRQDDPSHRSLLQALQLRQTGSVQRASAANGT</sequence>
<gene>
    <name evidence="1" type="ORF">GCM10010946_27410</name>
</gene>
<protein>
    <submittedName>
        <fullName evidence="1">Uncharacterized protein</fullName>
    </submittedName>
</protein>